<evidence type="ECO:0000313" key="2">
    <source>
        <dbReference type="Proteomes" id="UP000075476"/>
    </source>
</evidence>
<gene>
    <name evidence="1" type="ORF">AT268_35210</name>
</gene>
<name>A0A9X0ME92_BACCE</name>
<sequence length="214" mass="24339">MANPRKLKAGLREYINDIRDRIRSGELLRDSDEMKEIKKVLKAEMTICGAVTGSGRVCSTTPSHKNGRCIAHGGRSTGATTEEGKNKMKENLAKGRQPIHGLYQKDFLATLTEEEKDWYSDTMEWYKNNYEDLDPLDIAKLDLALINTLKSWRKNGKSMSYAVNEKVSMVDFENRAIKLLDDLGMSRKFKKSRENSSNSTNVNLFNSLFDGMEK</sequence>
<dbReference type="RefSeq" id="WP_061663708.1">
    <property type="nucleotide sequence ID" value="NZ_LOMO01000168.1"/>
</dbReference>
<proteinExistence type="predicted"/>
<dbReference type="InterPro" id="IPR047675">
    <property type="entry name" value="Putative_zinc-bd"/>
</dbReference>
<organism evidence="1 2">
    <name type="scientific">Bacillus cereus</name>
    <dbReference type="NCBI Taxonomy" id="1396"/>
    <lineage>
        <taxon>Bacteria</taxon>
        <taxon>Bacillati</taxon>
        <taxon>Bacillota</taxon>
        <taxon>Bacilli</taxon>
        <taxon>Bacillales</taxon>
        <taxon>Bacillaceae</taxon>
        <taxon>Bacillus</taxon>
        <taxon>Bacillus cereus group</taxon>
    </lineage>
</organism>
<dbReference type="AlphaFoldDB" id="A0A9X0ME92"/>
<comment type="caution">
    <text evidence="1">The sequence shown here is derived from an EMBL/GenBank/DDBJ whole genome shotgun (WGS) entry which is preliminary data.</text>
</comment>
<evidence type="ECO:0000313" key="1">
    <source>
        <dbReference type="EMBL" id="KXY35064.1"/>
    </source>
</evidence>
<reference evidence="1 2" key="1">
    <citation type="submission" date="2015-12" db="EMBL/GenBank/DDBJ databases">
        <title>Bacillus cereus Group isolate.</title>
        <authorList>
            <person name="Kovac J."/>
        </authorList>
    </citation>
    <scope>NUCLEOTIDE SEQUENCE [LARGE SCALE GENOMIC DNA]</scope>
    <source>
        <strain evidence="1 2">FSL K6-0073</strain>
    </source>
</reference>
<dbReference type="NCBIfam" id="NF041373">
    <property type="entry name" value="HGG_STG"/>
    <property type="match status" value="1"/>
</dbReference>
<dbReference type="EMBL" id="LOMO01000168">
    <property type="protein sequence ID" value="KXY35064.1"/>
    <property type="molecule type" value="Genomic_DNA"/>
</dbReference>
<protein>
    <recommendedName>
        <fullName evidence="3">Terminase small subunit</fullName>
    </recommendedName>
</protein>
<accession>A0A9X0ME92</accession>
<evidence type="ECO:0008006" key="3">
    <source>
        <dbReference type="Google" id="ProtNLM"/>
    </source>
</evidence>
<dbReference type="Proteomes" id="UP000075476">
    <property type="component" value="Unassembled WGS sequence"/>
</dbReference>